<dbReference type="Proteomes" id="UP001500582">
    <property type="component" value="Unassembled WGS sequence"/>
</dbReference>
<dbReference type="Gene3D" id="3.20.20.140">
    <property type="entry name" value="Metal-dependent hydrolases"/>
    <property type="match status" value="2"/>
</dbReference>
<comment type="caution">
    <text evidence="2">The sequence shown here is derived from an EMBL/GenBank/DDBJ whole genome shotgun (WGS) entry which is preliminary data.</text>
</comment>
<dbReference type="EMBL" id="BAABFT010000001">
    <property type="protein sequence ID" value="GAA4310734.1"/>
    <property type="molecule type" value="Genomic_DNA"/>
</dbReference>
<dbReference type="InterPro" id="IPR006680">
    <property type="entry name" value="Amidohydro-rel"/>
</dbReference>
<evidence type="ECO:0000313" key="2">
    <source>
        <dbReference type="EMBL" id="GAA4310734.1"/>
    </source>
</evidence>
<dbReference type="InterPro" id="IPR051781">
    <property type="entry name" value="Metallo-dep_Hydrolase"/>
</dbReference>
<dbReference type="SUPFAM" id="SSF51338">
    <property type="entry name" value="Composite domain of metallo-dependent hydrolases"/>
    <property type="match status" value="1"/>
</dbReference>
<dbReference type="PANTHER" id="PTHR43135:SF3">
    <property type="entry name" value="ALPHA-D-RIBOSE 1-METHYLPHOSPHONATE 5-TRIPHOSPHATE DIPHOSPHATASE"/>
    <property type="match status" value="1"/>
</dbReference>
<gene>
    <name evidence="2" type="ORF">GCM10023149_05510</name>
</gene>
<accession>A0ABP8FTJ0</accession>
<dbReference type="InterPro" id="IPR032466">
    <property type="entry name" value="Metal_Hydrolase"/>
</dbReference>
<keyword evidence="3" id="KW-1185">Reference proteome</keyword>
<sequence>MNIFTNNIITMSKLLPFILIVFIAATSYGQELPADSGSFLLHKFEQHIGKETYRVYNYKDSKKYLVDFKFTDRGQPVPLKAEIKVNPVGDPLELNIKGSTSRFSAINDSIKIKGNTAFLRIDDSIYQQKITPLTFPIAGYSPATSQQLLLQYWNRHKQPSTIKTLPFGELQIKKDGTDKLLFKGKQLVFDRYTIGGLIWGNELLWTDQAGRLICILTIDAEGDKTEMMREEFEPLLKELISRAAGYGMAAFAKAAPDTENPTQTLAIKGGQWVDVTTGKTIANDVILVKNGTIVAIGKNAIIPKNAKVINAAGKTIVPGLWDMHAHFEQTEWGPAYLAAGVTTVRDCGNEIGFIDGIQKSIDSGKGIGPKILMAGIIDGKGPMALGIIQADTKQEAISAVDTYKAKGFDQIKIYSSVKPEIVKVICDEAHRLGLKVTGHIPRGMNLKAAADSGMDMVNHLQYVTALMKTNPDRTINFNDSTTLSAIKFIKDKHIVVDPTLGVYTLSARNLKDDVTKMEPAFYTLPLPLQTQFKTTGVDEATAAKYKPVLKSYAVLVKKLYDEGVPIVAGTDMGFPGFSVIHELEIYVEGGLTTAEALKTATIIPAQVMSLDKQTGSIAVGKNADLVIIDGDPLTNISNLRNVKTVIKHGKIYDPVVLHQMVGFSK</sequence>
<name>A0ABP8FTJ0_9SPHI</name>
<evidence type="ECO:0000259" key="1">
    <source>
        <dbReference type="Pfam" id="PF01979"/>
    </source>
</evidence>
<feature type="domain" description="Amidohydrolase-related" evidence="1">
    <location>
        <begin position="315"/>
        <end position="651"/>
    </location>
</feature>
<dbReference type="SUPFAM" id="SSF51556">
    <property type="entry name" value="Metallo-dependent hydrolases"/>
    <property type="match status" value="1"/>
</dbReference>
<dbReference type="PANTHER" id="PTHR43135">
    <property type="entry name" value="ALPHA-D-RIBOSE 1-METHYLPHOSPHONATE 5-TRIPHOSPHATE DIPHOSPHATASE"/>
    <property type="match status" value="1"/>
</dbReference>
<reference evidence="3" key="1">
    <citation type="journal article" date="2019" name="Int. J. Syst. Evol. Microbiol.">
        <title>The Global Catalogue of Microorganisms (GCM) 10K type strain sequencing project: providing services to taxonomists for standard genome sequencing and annotation.</title>
        <authorList>
            <consortium name="The Broad Institute Genomics Platform"/>
            <consortium name="The Broad Institute Genome Sequencing Center for Infectious Disease"/>
            <person name="Wu L."/>
            <person name="Ma J."/>
        </authorList>
    </citation>
    <scope>NUCLEOTIDE SEQUENCE [LARGE SCALE GENOMIC DNA]</scope>
    <source>
        <strain evidence="3">JCM 17705</strain>
    </source>
</reference>
<evidence type="ECO:0000313" key="3">
    <source>
        <dbReference type="Proteomes" id="UP001500582"/>
    </source>
</evidence>
<dbReference type="InterPro" id="IPR011059">
    <property type="entry name" value="Metal-dep_hydrolase_composite"/>
</dbReference>
<organism evidence="2 3">
    <name type="scientific">Mucilaginibacter gynuensis</name>
    <dbReference type="NCBI Taxonomy" id="1302236"/>
    <lineage>
        <taxon>Bacteria</taxon>
        <taxon>Pseudomonadati</taxon>
        <taxon>Bacteroidota</taxon>
        <taxon>Sphingobacteriia</taxon>
        <taxon>Sphingobacteriales</taxon>
        <taxon>Sphingobacteriaceae</taxon>
        <taxon>Mucilaginibacter</taxon>
    </lineage>
</organism>
<dbReference type="Pfam" id="PF01979">
    <property type="entry name" value="Amidohydro_1"/>
    <property type="match status" value="1"/>
</dbReference>
<protein>
    <recommendedName>
        <fullName evidence="1">Amidohydrolase-related domain-containing protein</fullName>
    </recommendedName>
</protein>
<dbReference type="Gene3D" id="2.30.40.10">
    <property type="entry name" value="Urease, subunit C, domain 1"/>
    <property type="match status" value="2"/>
</dbReference>
<proteinExistence type="predicted"/>